<dbReference type="InterPro" id="IPR030392">
    <property type="entry name" value="S74_ICA"/>
</dbReference>
<dbReference type="AlphaFoldDB" id="A0A9X1JVB6"/>
<accession>A0A9X1JVB6</accession>
<feature type="chain" id="PRO_5040885209" evidence="2">
    <location>
        <begin position="20"/>
        <end position="1002"/>
    </location>
</feature>
<keyword evidence="5" id="KW-1185">Reference proteome</keyword>
<evidence type="ECO:0000259" key="3">
    <source>
        <dbReference type="PROSITE" id="PS51688"/>
    </source>
</evidence>
<evidence type="ECO:0000256" key="2">
    <source>
        <dbReference type="SAM" id="SignalP"/>
    </source>
</evidence>
<dbReference type="RefSeq" id="WP_219052224.1">
    <property type="nucleotide sequence ID" value="NZ_JAHWDP010000002.1"/>
</dbReference>
<gene>
    <name evidence="4" type="ORF">KXJ69_06770</name>
</gene>
<feature type="domain" description="Peptidase S74" evidence="3">
    <location>
        <begin position="891"/>
        <end position="986"/>
    </location>
</feature>
<evidence type="ECO:0000313" key="5">
    <source>
        <dbReference type="Proteomes" id="UP001138686"/>
    </source>
</evidence>
<keyword evidence="2" id="KW-0732">Signal</keyword>
<dbReference type="Proteomes" id="UP001138686">
    <property type="component" value="Unassembled WGS sequence"/>
</dbReference>
<dbReference type="PROSITE" id="PS51688">
    <property type="entry name" value="ICA"/>
    <property type="match status" value="1"/>
</dbReference>
<comment type="caution">
    <text evidence="4">The sequence shown here is derived from an EMBL/GenBank/DDBJ whole genome shotgun (WGS) entry which is preliminary data.</text>
</comment>
<evidence type="ECO:0000256" key="1">
    <source>
        <dbReference type="SAM" id="Coils"/>
    </source>
</evidence>
<reference evidence="4" key="1">
    <citation type="submission" date="2021-07" db="EMBL/GenBank/DDBJ databases">
        <title>Aureisphaera sp. CAU 1614 isolated from sea sediment.</title>
        <authorList>
            <person name="Kim W."/>
        </authorList>
    </citation>
    <scope>NUCLEOTIDE SEQUENCE</scope>
    <source>
        <strain evidence="4">CAU 1614</strain>
    </source>
</reference>
<organism evidence="4 5">
    <name type="scientific">Halomarinibacterium sedimenti</name>
    <dbReference type="NCBI Taxonomy" id="2857106"/>
    <lineage>
        <taxon>Bacteria</taxon>
        <taxon>Pseudomonadati</taxon>
        <taxon>Bacteroidota</taxon>
        <taxon>Flavobacteriia</taxon>
        <taxon>Flavobacteriales</taxon>
        <taxon>Flavobacteriaceae</taxon>
        <taxon>Halomarinibacterium</taxon>
    </lineage>
</organism>
<sequence length="1002" mass="105820">MKKLLILAGFFITAQIAYSQVGIGTTNPDPSSLLEVSSTEKGILIPQVSLSDVTDSVLDGVNTAATGLLIFNTNAGTTGGSGIGYYYFNGTMWERLTTSSAIGDDDWYEEGTTTPPSDINDDVYTQGNVAIGKTTADYTLDIASTNTISSPSTSYTINNSTNFNGNGNFRGIQNTVNGVGDGITTGIYNNLINEGSGIHYGSYNNLGGNGNGTHYGVRNTLSGNGSGVHYGVYSTLSGSGTGIQRGSYTSITNTGNSAHYGAYHTLSGTGFGTHYGVYNILEGSGTGVQYGVLNYFLNSGDNTHLGLQNMLLGSGDGTHYGLYNYLSGSGSGDKIGFFNQIFTNAGGDHYGVYSEALRATGNTFAGFFAGNVAVGTVSPFGTGTANHYILPSSRGSNGQVMQTDGSGNISWIDPSSITGDLWNLAGNAGTDGGTNDFIGTTDAVPLAFRTNNVDRVRITTGGQIEVLNTNSSVFLGENSGLTNTGLGNVTLGTNAGAATTTGNYNVIMGYEAGRLLTSDSNNTFVGSFAGYNTDTGILNTFIGSGAGGSNTSGSNNTFLGISAASQNDAGSLNVIIGRATGLYNYDGNNNVYIGYEAGRGALDPTMNASFSNNVYLGHRAGRDATGNNNVFLGYQAGYSETGSNKLFIENSSSILPLIYGEFDNDILRFAGTTYIGGSAGANQDLYISNQMVDWDNSNYFLDPEGANRINELELDDGSAADPSLYFDGDNTTGFYSPATDETSYSINSSEVMRIDANGALRLYETDDANGTVGTGVLEIANALRIDGNEIITNTGSTLHLNYDNDGDIIMDTTTFVLDASVNNIGVGTLTPSTSFHVNHPTGTTNGLSISNATDTDRWHFYTFSTNDLYLYFNNAARGSFDDVSGNYTALSDRNMKTNISGIETVLEKVKLLEVVDYNFINQTSPKKYLGFIAQDVEKVFPQLVKKPSHLSVEESPYMLDYSGFGTIAIKAIQEQQEIIEAQKAKIEALENDIAEIKALLKQ</sequence>
<dbReference type="Pfam" id="PF13884">
    <property type="entry name" value="Peptidase_S74"/>
    <property type="match status" value="1"/>
</dbReference>
<protein>
    <submittedName>
        <fullName evidence="4">Tail fiber domain-containing protein</fullName>
    </submittedName>
</protein>
<name>A0A9X1JVB6_9FLAO</name>
<keyword evidence="1" id="KW-0175">Coiled coil</keyword>
<dbReference type="EMBL" id="JAHWDP010000002">
    <property type="protein sequence ID" value="MBW2937804.1"/>
    <property type="molecule type" value="Genomic_DNA"/>
</dbReference>
<proteinExistence type="predicted"/>
<feature type="signal peptide" evidence="2">
    <location>
        <begin position="1"/>
        <end position="19"/>
    </location>
</feature>
<feature type="coiled-coil region" evidence="1">
    <location>
        <begin position="969"/>
        <end position="999"/>
    </location>
</feature>
<evidence type="ECO:0000313" key="4">
    <source>
        <dbReference type="EMBL" id="MBW2937804.1"/>
    </source>
</evidence>